<organism evidence="7 8">
    <name type="scientific">Bactrocera dorsalis</name>
    <name type="common">Oriental fruit fly</name>
    <name type="synonym">Dacus dorsalis</name>
    <dbReference type="NCBI Taxonomy" id="27457"/>
    <lineage>
        <taxon>Eukaryota</taxon>
        <taxon>Metazoa</taxon>
        <taxon>Ecdysozoa</taxon>
        <taxon>Arthropoda</taxon>
        <taxon>Hexapoda</taxon>
        <taxon>Insecta</taxon>
        <taxon>Pterygota</taxon>
        <taxon>Neoptera</taxon>
        <taxon>Endopterygota</taxon>
        <taxon>Diptera</taxon>
        <taxon>Brachycera</taxon>
        <taxon>Muscomorpha</taxon>
        <taxon>Tephritoidea</taxon>
        <taxon>Tephritidae</taxon>
        <taxon>Bactrocera</taxon>
        <taxon>Bactrocera</taxon>
    </lineage>
</organism>
<evidence type="ECO:0000313" key="7">
    <source>
        <dbReference type="Proteomes" id="UP001652620"/>
    </source>
</evidence>
<dbReference type="KEGG" id="bdr:105225480"/>
<dbReference type="PROSITE" id="PS51257">
    <property type="entry name" value="PROKAR_LIPOPROTEIN"/>
    <property type="match status" value="1"/>
</dbReference>
<protein>
    <recommendedName>
        <fullName evidence="6">Gustatory receptor</fullName>
    </recommendedName>
</protein>
<evidence type="ECO:0000256" key="5">
    <source>
        <dbReference type="ARBA" id="ARBA00023136"/>
    </source>
</evidence>
<dbReference type="GO" id="GO:0005886">
    <property type="term" value="C:plasma membrane"/>
    <property type="evidence" value="ECO:0007669"/>
    <property type="project" value="UniProtKB-SubCell"/>
</dbReference>
<evidence type="ECO:0000256" key="3">
    <source>
        <dbReference type="ARBA" id="ARBA00022692"/>
    </source>
</evidence>
<feature type="transmembrane region" description="Helical" evidence="6">
    <location>
        <begin position="12"/>
        <end position="34"/>
    </location>
</feature>
<evidence type="ECO:0000256" key="6">
    <source>
        <dbReference type="RuleBase" id="RU363108"/>
    </source>
</evidence>
<dbReference type="Pfam" id="PF08395">
    <property type="entry name" value="7tm_7"/>
    <property type="match status" value="1"/>
</dbReference>
<feature type="transmembrane region" description="Helical" evidence="6">
    <location>
        <begin position="362"/>
        <end position="383"/>
    </location>
</feature>
<evidence type="ECO:0000313" key="8">
    <source>
        <dbReference type="RefSeq" id="XP_011202263.2"/>
    </source>
</evidence>
<feature type="transmembrane region" description="Helical" evidence="6">
    <location>
        <begin position="252"/>
        <end position="275"/>
    </location>
</feature>
<comment type="similarity">
    <text evidence="6">Belongs to the insect chemoreceptor superfamily. Gustatory receptor (GR) family.</text>
</comment>
<dbReference type="GO" id="GO:0050909">
    <property type="term" value="P:sensory perception of taste"/>
    <property type="evidence" value="ECO:0007669"/>
    <property type="project" value="InterPro"/>
</dbReference>
<dbReference type="AlphaFoldDB" id="A0A6I9UW90"/>
<dbReference type="RefSeq" id="XP_011202263.2">
    <property type="nucleotide sequence ID" value="XM_011203961.2"/>
</dbReference>
<evidence type="ECO:0000256" key="4">
    <source>
        <dbReference type="ARBA" id="ARBA00022989"/>
    </source>
</evidence>
<gene>
    <name evidence="8" type="primary">LOC105225480</name>
</gene>
<evidence type="ECO:0000256" key="2">
    <source>
        <dbReference type="ARBA" id="ARBA00022475"/>
    </source>
</evidence>
<comment type="subcellular location">
    <subcellularLocation>
        <location evidence="1 6">Cell membrane</location>
        <topology evidence="1 6">Multi-pass membrane protein</topology>
    </subcellularLocation>
</comment>
<comment type="caution">
    <text evidence="6">Lacks conserved residue(s) required for the propagation of feature annotation.</text>
</comment>
<dbReference type="GO" id="GO:0007165">
    <property type="term" value="P:signal transduction"/>
    <property type="evidence" value="ECO:0007669"/>
    <property type="project" value="UniProtKB-KW"/>
</dbReference>
<dbReference type="FunCoup" id="A0A6I9UW90">
    <property type="interactions" value="7"/>
</dbReference>
<keyword evidence="5 6" id="KW-0472">Membrane</keyword>
<keyword evidence="6" id="KW-0807">Transducer</keyword>
<proteinExistence type="inferred from homology"/>
<feature type="transmembrane region" description="Helical" evidence="6">
    <location>
        <begin position="46"/>
        <end position="65"/>
    </location>
</feature>
<dbReference type="OrthoDB" id="8006662at2759"/>
<sequence>MGWRDFVYRPRSIYQANAFLVSMQFLTACNGFWYHRGRYVVNRWTILYTIAFPNVIFIALLLGLYQLFNDPIQRERIEAMDQLKLTIYALEVLMTPLNHVLVMYLMLRKVRGHIALYDRLDALDQQLIREFGVNLNYHKLLRKNLIKVAILPMVHYSAVTWTIIHEVPDRVPQACFFIFLYLLSTSGPNHTCYLHAGFAQILSVRFRLLQKLLNADFLLTNFPEVRICEVRLQCLVGMVRSFHEIIDDINDVYRAALVAVLLHDFTLVTNILYMLFGHSIGKGDDGIFFAYGAMWLIVPLHKFISTPNYCSMAVEEGKRCLHLVEQIDIWFPNFKSAKRMVDATMHWRLENKIQFTCGFNMIFNRTIIATITAVVFNYLLILIQFRMTQLMGQQIEEQKNALHDWVGDL</sequence>
<feature type="transmembrane region" description="Helical" evidence="6">
    <location>
        <begin position="85"/>
        <end position="107"/>
    </location>
</feature>
<keyword evidence="6 8" id="KW-0675">Receptor</keyword>
<keyword evidence="7" id="KW-1185">Reference proteome</keyword>
<accession>A0A6I9UW90</accession>
<feature type="transmembrane region" description="Helical" evidence="6">
    <location>
        <begin position="287"/>
        <end position="304"/>
    </location>
</feature>
<dbReference type="GeneID" id="105225480"/>
<dbReference type="InterPro" id="IPR013604">
    <property type="entry name" value="7TM_chemorcpt"/>
</dbReference>
<dbReference type="Proteomes" id="UP001652620">
    <property type="component" value="Chromosome 3"/>
</dbReference>
<name>A0A6I9UW90_BACDO</name>
<keyword evidence="3 6" id="KW-0812">Transmembrane</keyword>
<comment type="function">
    <text evidence="6">Gustatory receptor which mediates acceptance or avoidance behavior, depending on its substrates.</text>
</comment>
<reference evidence="8" key="1">
    <citation type="submission" date="2025-08" db="UniProtKB">
        <authorList>
            <consortium name="RefSeq"/>
        </authorList>
    </citation>
    <scope>IDENTIFICATION</scope>
    <source>
        <tissue evidence="8">Adult</tissue>
    </source>
</reference>
<evidence type="ECO:0000256" key="1">
    <source>
        <dbReference type="ARBA" id="ARBA00004651"/>
    </source>
</evidence>
<keyword evidence="4 6" id="KW-1133">Transmembrane helix</keyword>
<keyword evidence="2 6" id="KW-1003">Cell membrane</keyword>
<dbReference type="InParanoid" id="A0A6I9UW90"/>